<comment type="similarity">
    <text evidence="3">Belongs to the CpsC/CapA family.</text>
</comment>
<accession>A0ABZ2SRF3</accession>
<evidence type="ECO:0000259" key="15">
    <source>
        <dbReference type="Pfam" id="PF13807"/>
    </source>
</evidence>
<evidence type="ECO:0000256" key="6">
    <source>
        <dbReference type="ARBA" id="ARBA00022692"/>
    </source>
</evidence>
<evidence type="ECO:0000256" key="7">
    <source>
        <dbReference type="ARBA" id="ARBA00022903"/>
    </source>
</evidence>
<evidence type="ECO:0000256" key="2">
    <source>
        <dbReference type="ARBA" id="ARBA00005132"/>
    </source>
</evidence>
<comment type="function">
    <text evidence="11">Required for CpsD phosphorylation. Involved in the regulation of capsular polysaccharide biosynthesis. May be part of a complex that directs the coordinated polymerization and export to the cell surface of the capsular polysaccharide.</text>
</comment>
<dbReference type="Pfam" id="PF13807">
    <property type="entry name" value="GNVR"/>
    <property type="match status" value="1"/>
</dbReference>
<dbReference type="InterPro" id="IPR032807">
    <property type="entry name" value="GNVR"/>
</dbReference>
<dbReference type="PANTHER" id="PTHR32309:SF13">
    <property type="entry name" value="FERRIC ENTEROBACTIN TRANSPORT PROTEIN FEPE"/>
    <property type="match status" value="1"/>
</dbReference>
<evidence type="ECO:0000313" key="16">
    <source>
        <dbReference type="EMBL" id="WYJ78346.1"/>
    </source>
</evidence>
<gene>
    <name evidence="16" type="ORF">DOK78_003003</name>
</gene>
<evidence type="ECO:0000256" key="8">
    <source>
        <dbReference type="ARBA" id="ARBA00022989"/>
    </source>
</evidence>
<comment type="subcellular location">
    <subcellularLocation>
        <location evidence="1">Cell membrane</location>
        <topology evidence="1">Multi-pass membrane protein</topology>
    </subcellularLocation>
</comment>
<dbReference type="EMBL" id="CP147251">
    <property type="protein sequence ID" value="WYJ78346.1"/>
    <property type="molecule type" value="Genomic_DNA"/>
</dbReference>
<feature type="domain" description="Polysaccharide chain length determinant N-terminal" evidence="14">
    <location>
        <begin position="4"/>
        <end position="87"/>
    </location>
</feature>
<reference evidence="16 17" key="1">
    <citation type="submission" date="2021-03" db="EMBL/GenBank/DDBJ databases">
        <authorList>
            <person name="Gilmore M.S."/>
            <person name="Schwartzman J."/>
            <person name="Van Tyne D."/>
            <person name="Martin M."/>
            <person name="Earl A.M."/>
            <person name="Manson A.L."/>
            <person name="Straub T."/>
            <person name="Salamzade R."/>
            <person name="Saavedra J."/>
            <person name="Lebreton F."/>
            <person name="Prichula J."/>
            <person name="Schaufler K."/>
            <person name="Gaca A."/>
            <person name="Sgardioli B."/>
            <person name="Wagenaar J."/>
            <person name="Strong T."/>
        </authorList>
    </citation>
    <scope>NUCLEOTIDE SEQUENCE [LARGE SCALE GENOMIC DNA]</scope>
    <source>
        <strain evidence="16 17">DIV2402</strain>
    </source>
</reference>
<evidence type="ECO:0000256" key="5">
    <source>
        <dbReference type="ARBA" id="ARBA00022475"/>
    </source>
</evidence>
<feature type="domain" description="Tyrosine-protein kinase G-rich" evidence="15">
    <location>
        <begin position="154"/>
        <end position="198"/>
    </location>
</feature>
<keyword evidence="9 13" id="KW-0472">Membrane</keyword>
<dbReference type="InterPro" id="IPR050445">
    <property type="entry name" value="Bact_polysacc_biosynth/exp"/>
</dbReference>
<dbReference type="PANTHER" id="PTHR32309">
    <property type="entry name" value="TYROSINE-PROTEIN KINASE"/>
    <property type="match status" value="1"/>
</dbReference>
<protein>
    <recommendedName>
        <fullName evidence="4">Capsular polysaccharide biosynthesis protein CpsC</fullName>
    </recommendedName>
</protein>
<evidence type="ECO:0000256" key="10">
    <source>
        <dbReference type="ARBA" id="ARBA00023169"/>
    </source>
</evidence>
<keyword evidence="8 13" id="KW-1133">Transmembrane helix</keyword>
<dbReference type="InterPro" id="IPR003856">
    <property type="entry name" value="LPS_length_determ_N"/>
</dbReference>
<evidence type="ECO:0000256" key="4">
    <source>
        <dbReference type="ARBA" id="ARBA00020739"/>
    </source>
</evidence>
<reference evidence="16 17" key="2">
    <citation type="submission" date="2024-03" db="EMBL/GenBank/DDBJ databases">
        <title>The Genome Sequence of Enterococcus sp. DIV2402.</title>
        <authorList>
            <consortium name="The Broad Institute Genomics Platform"/>
            <consortium name="The Broad Institute Microbial Omics Core"/>
            <consortium name="The Broad Institute Genomic Center for Infectious Diseases"/>
            <person name="Earl A."/>
            <person name="Manson A."/>
            <person name="Gilmore M."/>
            <person name="Schwartman J."/>
            <person name="Shea T."/>
            <person name="Abouelleil A."/>
            <person name="Cao P."/>
            <person name="Chapman S."/>
            <person name="Cusick C."/>
            <person name="Young S."/>
            <person name="Neafsey D."/>
            <person name="Nusbaum C."/>
            <person name="Birren B."/>
        </authorList>
    </citation>
    <scope>NUCLEOTIDE SEQUENCE [LARGE SCALE GENOMIC DNA]</scope>
    <source>
        <strain evidence="16 17">DIV2402</strain>
    </source>
</reference>
<dbReference type="Pfam" id="PF02706">
    <property type="entry name" value="Wzz"/>
    <property type="match status" value="1"/>
</dbReference>
<sequence>MEETVSLKEIFEVLKKHIALIIVSMFIGVGLAGAITFFVITPQYSSRAQLIVTLPQNENTNSNLNDVNYNLQMLNTYKDIIKEGDALALQVQERLEQDFDIVLTSTQIKEILEVTQSQNSQMFSISATSPKAIDAEHIANTAAEVFQETVKDVLTNVDKITIVSKATASSTPVSPNNKLNLAIGLLLGLIVGVGLAFLMQLLDRTVKDSRFVTDNLEFTILGTVPQMTQKEINATTQKMPKKSIKKVERDETATRRSRSRV</sequence>
<evidence type="ECO:0000256" key="11">
    <source>
        <dbReference type="ARBA" id="ARBA00045736"/>
    </source>
</evidence>
<proteinExistence type="inferred from homology"/>
<feature type="region of interest" description="Disordered" evidence="12">
    <location>
        <begin position="236"/>
        <end position="261"/>
    </location>
</feature>
<keyword evidence="5" id="KW-1003">Cell membrane</keyword>
<name>A0ABZ2SRF3_9ENTE</name>
<comment type="pathway">
    <text evidence="2">Capsule biogenesis; capsule polysaccharide biosynthesis.</text>
</comment>
<evidence type="ECO:0000256" key="9">
    <source>
        <dbReference type="ARBA" id="ARBA00023136"/>
    </source>
</evidence>
<keyword evidence="7" id="KW-0972">Capsule biogenesis/degradation</keyword>
<feature type="transmembrane region" description="Helical" evidence="13">
    <location>
        <begin position="18"/>
        <end position="40"/>
    </location>
</feature>
<keyword evidence="6 13" id="KW-0812">Transmembrane</keyword>
<dbReference type="Proteomes" id="UP000664701">
    <property type="component" value="Chromosome"/>
</dbReference>
<evidence type="ECO:0000313" key="17">
    <source>
        <dbReference type="Proteomes" id="UP000664701"/>
    </source>
</evidence>
<keyword evidence="10" id="KW-0270">Exopolysaccharide synthesis</keyword>
<feature type="transmembrane region" description="Helical" evidence="13">
    <location>
        <begin position="181"/>
        <end position="202"/>
    </location>
</feature>
<feature type="compositionally biased region" description="Basic and acidic residues" evidence="12">
    <location>
        <begin position="245"/>
        <end position="254"/>
    </location>
</feature>
<evidence type="ECO:0000256" key="1">
    <source>
        <dbReference type="ARBA" id="ARBA00004651"/>
    </source>
</evidence>
<organism evidence="16 17">
    <name type="scientific">Candidatus Enterococcus lowellii</name>
    <dbReference type="NCBI Taxonomy" id="2230877"/>
    <lineage>
        <taxon>Bacteria</taxon>
        <taxon>Bacillati</taxon>
        <taxon>Bacillota</taxon>
        <taxon>Bacilli</taxon>
        <taxon>Lactobacillales</taxon>
        <taxon>Enterococcaceae</taxon>
        <taxon>Enterococcus</taxon>
    </lineage>
</organism>
<keyword evidence="17" id="KW-1185">Reference proteome</keyword>
<evidence type="ECO:0000256" key="3">
    <source>
        <dbReference type="ARBA" id="ARBA00006683"/>
    </source>
</evidence>
<evidence type="ECO:0000256" key="13">
    <source>
        <dbReference type="SAM" id="Phobius"/>
    </source>
</evidence>
<evidence type="ECO:0000259" key="14">
    <source>
        <dbReference type="Pfam" id="PF02706"/>
    </source>
</evidence>
<evidence type="ECO:0000256" key="12">
    <source>
        <dbReference type="SAM" id="MobiDB-lite"/>
    </source>
</evidence>
<dbReference type="RefSeq" id="WP_207942069.1">
    <property type="nucleotide sequence ID" value="NZ_CP147251.1"/>
</dbReference>